<name>A0A1J0WIR3_9RHOB</name>
<dbReference type="STRING" id="1917485.BOO69_12975"/>
<dbReference type="EMBL" id="CP018076">
    <property type="protein sequence ID" value="APE44209.1"/>
    <property type="molecule type" value="Genomic_DNA"/>
</dbReference>
<organism evidence="1 2">
    <name type="scientific">Sulfitobacter alexandrii</name>
    <dbReference type="NCBI Taxonomy" id="1917485"/>
    <lineage>
        <taxon>Bacteria</taxon>
        <taxon>Pseudomonadati</taxon>
        <taxon>Pseudomonadota</taxon>
        <taxon>Alphaproteobacteria</taxon>
        <taxon>Rhodobacterales</taxon>
        <taxon>Roseobacteraceae</taxon>
        <taxon>Sulfitobacter</taxon>
    </lineage>
</organism>
<dbReference type="RefSeq" id="WP_071972550.1">
    <property type="nucleotide sequence ID" value="NZ_CP018076.1"/>
</dbReference>
<protein>
    <submittedName>
        <fullName evidence="1">Uncharacterized protein</fullName>
    </submittedName>
</protein>
<keyword evidence="2" id="KW-1185">Reference proteome</keyword>
<proteinExistence type="predicted"/>
<accession>A0A1J0WIR3</accession>
<dbReference type="KEGG" id="suam:BOO69_12975"/>
<reference evidence="1 2" key="1">
    <citation type="submission" date="2016-11" db="EMBL/GenBank/DDBJ databases">
        <title>Complete genome sequence of Sulfitobacter sp. AM1-D1, a toxic bacteria associated with marine dinoflagellate Alexandrium minutum in East China Sea.</title>
        <authorList>
            <person name="Yang Q."/>
            <person name="Zhang X."/>
            <person name="Tian X."/>
        </authorList>
    </citation>
    <scope>NUCLEOTIDE SEQUENCE [LARGE SCALE GENOMIC DNA]</scope>
    <source>
        <strain evidence="1 2">AM1-D1</strain>
    </source>
</reference>
<dbReference type="Proteomes" id="UP000181897">
    <property type="component" value="Chromosome"/>
</dbReference>
<evidence type="ECO:0000313" key="2">
    <source>
        <dbReference type="Proteomes" id="UP000181897"/>
    </source>
</evidence>
<gene>
    <name evidence="1" type="ORF">BOO69_12975</name>
</gene>
<sequence length="124" mass="13540">MEKEVFAERLAQSMAGSAESILRYAEKPPGRGVTAQRRALADWLATFDAEGRERLLQLVGEGVHAGVFGTLCVLDHVRAVEDAEERGTFTLSHTSPAGETVVLNPDSGEMLHDLYNHFSRQSAT</sequence>
<dbReference type="AlphaFoldDB" id="A0A1J0WIR3"/>
<evidence type="ECO:0000313" key="1">
    <source>
        <dbReference type="EMBL" id="APE44209.1"/>
    </source>
</evidence>